<dbReference type="RefSeq" id="WP_111714730.1">
    <property type="nucleotide sequence ID" value="NZ_JBHSSR010000001.1"/>
</dbReference>
<dbReference type="AlphaFoldDB" id="A0A327ZWI7"/>
<reference evidence="1 2" key="1">
    <citation type="journal article" date="2018" name="Front. Microbiol.">
        <title>Description and Comparative Genomics of Macrococcus caseolyticus subsp. hominis subsp. nov., Macrococcus goetzii sp. nov., Macrococcus epidermidis sp. nov., and Macrococcus bohemicus sp. nov., Novel Macrococci From Human Clinical Material With Virulence Potential and Suspected Uptake of Foreign DNA by Natural Transformation.</title>
        <authorList>
            <person name="Maslanova I."/>
            <person name="Wertheimer Z."/>
            <person name="Sedlacek I."/>
            <person name="Svec P."/>
            <person name="Indrakova A."/>
            <person name="Kovarovic V."/>
            <person name="Schumann P."/>
            <person name="Sproer C."/>
            <person name="Kralova S."/>
            <person name="Sedo O."/>
            <person name="Kristofova L."/>
            <person name="Vrbovska V."/>
            <person name="Fuzik T."/>
            <person name="Petras P."/>
            <person name="Zdrahal Z."/>
            <person name="Ruzickova V."/>
            <person name="Doskar J."/>
            <person name="Pantucek R."/>
        </authorList>
    </citation>
    <scope>NUCLEOTIDE SEQUENCE [LARGE SCALE GENOMIC DNA]</scope>
    <source>
        <strain evidence="1 2">01/688</strain>
    </source>
</reference>
<protein>
    <submittedName>
        <fullName evidence="1">Uncharacterized protein</fullName>
    </submittedName>
</protein>
<accession>A0A327ZWI7</accession>
<evidence type="ECO:0000313" key="1">
    <source>
        <dbReference type="EMBL" id="RAK46575.1"/>
    </source>
</evidence>
<dbReference type="EMBL" id="PZJH01000001">
    <property type="protein sequence ID" value="RAK46575.1"/>
    <property type="molecule type" value="Genomic_DNA"/>
</dbReference>
<proteinExistence type="predicted"/>
<organism evidence="1 2">
    <name type="scientific">Macrococcus epidermidis</name>
    <dbReference type="NCBI Taxonomy" id="1902580"/>
    <lineage>
        <taxon>Bacteria</taxon>
        <taxon>Bacillati</taxon>
        <taxon>Bacillota</taxon>
        <taxon>Bacilli</taxon>
        <taxon>Bacillales</taxon>
        <taxon>Staphylococcaceae</taxon>
        <taxon>Macrococcus</taxon>
    </lineage>
</organism>
<name>A0A327ZWI7_9STAP</name>
<keyword evidence="2" id="KW-1185">Reference proteome</keyword>
<evidence type="ECO:0000313" key="2">
    <source>
        <dbReference type="Proteomes" id="UP000249808"/>
    </source>
</evidence>
<sequence length="63" mass="7549">MTAYIHEYPYGISMAMMNGMYFEGLDYDTERNLKRMYFDNPGSNTLKRVNEITDQFMEQYAIQ</sequence>
<comment type="caution">
    <text evidence="1">The sequence shown here is derived from an EMBL/GenBank/DDBJ whole genome shotgun (WGS) entry which is preliminary data.</text>
</comment>
<gene>
    <name evidence="1" type="ORF">BHU61_03710</name>
</gene>
<dbReference type="Proteomes" id="UP000249808">
    <property type="component" value="Unassembled WGS sequence"/>
</dbReference>